<evidence type="ECO:0000256" key="3">
    <source>
        <dbReference type="ARBA" id="ARBA00023125"/>
    </source>
</evidence>
<keyword evidence="4" id="KW-0804">Transcription</keyword>
<comment type="caution">
    <text evidence="6">The sequence shown here is derived from an EMBL/GenBank/DDBJ whole genome shotgun (WGS) entry which is preliminary data.</text>
</comment>
<dbReference type="Gene3D" id="1.10.10.10">
    <property type="entry name" value="Winged helix-like DNA-binding domain superfamily/Winged helix DNA-binding domain"/>
    <property type="match status" value="1"/>
</dbReference>
<dbReference type="SUPFAM" id="SSF53850">
    <property type="entry name" value="Periplasmic binding protein-like II"/>
    <property type="match status" value="1"/>
</dbReference>
<comment type="similarity">
    <text evidence="1">Belongs to the LysR transcriptional regulatory family.</text>
</comment>
<dbReference type="CDD" id="cd08422">
    <property type="entry name" value="PBP2_CrgA_like"/>
    <property type="match status" value="1"/>
</dbReference>
<dbReference type="InterPro" id="IPR000847">
    <property type="entry name" value="LysR_HTH_N"/>
</dbReference>
<dbReference type="AlphaFoldDB" id="A0A0N8UHP4"/>
<dbReference type="Proteomes" id="UP000053724">
    <property type="component" value="Unassembled WGS sequence"/>
</dbReference>
<evidence type="ECO:0000313" key="6">
    <source>
        <dbReference type="EMBL" id="KQA23362.1"/>
    </source>
</evidence>
<evidence type="ECO:0000256" key="2">
    <source>
        <dbReference type="ARBA" id="ARBA00023015"/>
    </source>
</evidence>
<name>A0A0N8UHP4_VIBMT</name>
<sequence>MDKFADMVLFASIVKNQGLAAAGRELSLSPATVTARLQALEDRYGVKLLNRSTRHLSLTESGVLYHQACLEILNSVRETENLLQTGSKEVRGTLKVSAPRDIGKQHIAPILAAFTEQYPEVVPYLYLNDNISNLAESGLDVVIRYGELADSSLISRKLATSRRVLCASPVYLARKGTPKTPQDLVQHDCLAMVRSNEEMKTWYFQDNEQHKVIHGSTQEFLQYDGEVIRQWALAGMGIALKSILDVQDDLNQQRLVTVLDGYMKNFNASTSASGADLNVLYLSRQYQPKRLRLFIDFLIEQCSLRLAGKEHSENS</sequence>
<organism evidence="6 7">
    <name type="scientific">Vibrio metoecus</name>
    <dbReference type="NCBI Taxonomy" id="1481663"/>
    <lineage>
        <taxon>Bacteria</taxon>
        <taxon>Pseudomonadati</taxon>
        <taxon>Pseudomonadota</taxon>
        <taxon>Gammaproteobacteria</taxon>
        <taxon>Vibrionales</taxon>
        <taxon>Vibrionaceae</taxon>
        <taxon>Vibrio</taxon>
    </lineage>
</organism>
<dbReference type="InterPro" id="IPR005119">
    <property type="entry name" value="LysR_subst-bd"/>
</dbReference>
<evidence type="ECO:0000259" key="5">
    <source>
        <dbReference type="PROSITE" id="PS50931"/>
    </source>
</evidence>
<dbReference type="EMBL" id="LCUF01000012">
    <property type="protein sequence ID" value="KQA23362.1"/>
    <property type="molecule type" value="Genomic_DNA"/>
</dbReference>
<reference evidence="6 7" key="1">
    <citation type="journal article" date="2015" name="Genome Biol. Evol.">
        <title>The Dynamics of Genetic Interactions between Vibrio metoecus and Vibrio cholerae, Two Close Relatives Co-Occurring in the Environment.</title>
        <authorList>
            <person name="Orata F.D."/>
            <person name="Kirchberger P.C."/>
            <person name="Meheust R."/>
            <person name="Barlow E.J."/>
            <person name="Tarr C.L."/>
            <person name="Boucher Y."/>
        </authorList>
    </citation>
    <scope>NUCLEOTIDE SEQUENCE [LARGE SCALE GENOMIC DNA]</scope>
    <source>
        <strain evidence="6 7">08-2459</strain>
    </source>
</reference>
<dbReference type="PATRIC" id="fig|1481663.8.peg.1036"/>
<dbReference type="PROSITE" id="PS50931">
    <property type="entry name" value="HTH_LYSR"/>
    <property type="match status" value="1"/>
</dbReference>
<protein>
    <submittedName>
        <fullName evidence="6">LysR family transcriptional regulator</fullName>
    </submittedName>
</protein>
<dbReference type="InterPro" id="IPR036388">
    <property type="entry name" value="WH-like_DNA-bd_sf"/>
</dbReference>
<dbReference type="Pfam" id="PF03466">
    <property type="entry name" value="LysR_substrate"/>
    <property type="match status" value="1"/>
</dbReference>
<evidence type="ECO:0000256" key="4">
    <source>
        <dbReference type="ARBA" id="ARBA00023163"/>
    </source>
</evidence>
<evidence type="ECO:0000256" key="1">
    <source>
        <dbReference type="ARBA" id="ARBA00009437"/>
    </source>
</evidence>
<dbReference type="Gene3D" id="3.40.190.290">
    <property type="match status" value="1"/>
</dbReference>
<dbReference type="GO" id="GO:0003677">
    <property type="term" value="F:DNA binding"/>
    <property type="evidence" value="ECO:0007669"/>
    <property type="project" value="UniProtKB-KW"/>
</dbReference>
<dbReference type="GO" id="GO:0003700">
    <property type="term" value="F:DNA-binding transcription factor activity"/>
    <property type="evidence" value="ECO:0007669"/>
    <property type="project" value="InterPro"/>
</dbReference>
<keyword evidence="2" id="KW-0805">Transcription regulation</keyword>
<dbReference type="Pfam" id="PF00126">
    <property type="entry name" value="HTH_1"/>
    <property type="match status" value="1"/>
</dbReference>
<proteinExistence type="inferred from homology"/>
<dbReference type="InterPro" id="IPR058163">
    <property type="entry name" value="LysR-type_TF_proteobact-type"/>
</dbReference>
<keyword evidence="3" id="KW-0238">DNA-binding</keyword>
<gene>
    <name evidence="6" type="ORF">AAY55_10660</name>
</gene>
<dbReference type="PANTHER" id="PTHR30537">
    <property type="entry name" value="HTH-TYPE TRANSCRIPTIONAL REGULATOR"/>
    <property type="match status" value="1"/>
</dbReference>
<dbReference type="InterPro" id="IPR036390">
    <property type="entry name" value="WH_DNA-bd_sf"/>
</dbReference>
<feature type="domain" description="HTH lysR-type" evidence="5">
    <location>
        <begin position="1"/>
        <end position="59"/>
    </location>
</feature>
<dbReference type="PANTHER" id="PTHR30537:SF5">
    <property type="entry name" value="HTH-TYPE TRANSCRIPTIONAL ACTIVATOR TTDR-RELATED"/>
    <property type="match status" value="1"/>
</dbReference>
<evidence type="ECO:0000313" key="7">
    <source>
        <dbReference type="Proteomes" id="UP000053724"/>
    </source>
</evidence>
<dbReference type="SUPFAM" id="SSF46785">
    <property type="entry name" value="Winged helix' DNA-binding domain"/>
    <property type="match status" value="1"/>
</dbReference>
<accession>A0A0N8UHP4</accession>